<gene>
    <name evidence="1" type="ORF">BP5796_12277</name>
</gene>
<dbReference type="AlphaFoldDB" id="A0A3D8Q9L2"/>
<sequence>MPELKMYGHNLGFIIKYEIAQSPSASFFSGLTPRDTKYWISPTERQMVTC</sequence>
<accession>A0A3D8Q9L2</accession>
<name>A0A3D8Q9L2_9HELO</name>
<protein>
    <submittedName>
        <fullName evidence="1">Uncharacterized protein</fullName>
    </submittedName>
</protein>
<evidence type="ECO:0000313" key="2">
    <source>
        <dbReference type="Proteomes" id="UP000256328"/>
    </source>
</evidence>
<dbReference type="Proteomes" id="UP000256328">
    <property type="component" value="Unassembled WGS sequence"/>
</dbReference>
<keyword evidence="2" id="KW-1185">Reference proteome</keyword>
<comment type="caution">
    <text evidence="1">The sequence shown here is derived from an EMBL/GenBank/DDBJ whole genome shotgun (WGS) entry which is preliminary data.</text>
</comment>
<reference evidence="1 2" key="1">
    <citation type="journal article" date="2018" name="IMA Fungus">
        <title>IMA Genome-F 9: Draft genome sequence of Annulohypoxylon stygium, Aspergillus mulundensis, Berkeleyomyces basicola (syn. Thielaviopsis basicola), Ceratocystis smalleyi, two Cercospora beticola strains, Coleophoma cylindrospora, Fusarium fracticaudum, Phialophora cf. hyalina, and Morchella septimelata.</title>
        <authorList>
            <person name="Wingfield B.D."/>
            <person name="Bills G.F."/>
            <person name="Dong Y."/>
            <person name="Huang W."/>
            <person name="Nel W.J."/>
            <person name="Swalarsk-Parry B.S."/>
            <person name="Vaghefi N."/>
            <person name="Wilken P.M."/>
            <person name="An Z."/>
            <person name="de Beer Z.W."/>
            <person name="De Vos L."/>
            <person name="Chen L."/>
            <person name="Duong T.A."/>
            <person name="Gao Y."/>
            <person name="Hammerbacher A."/>
            <person name="Kikkert J.R."/>
            <person name="Li Y."/>
            <person name="Li H."/>
            <person name="Li K."/>
            <person name="Li Q."/>
            <person name="Liu X."/>
            <person name="Ma X."/>
            <person name="Naidoo K."/>
            <person name="Pethybridge S.J."/>
            <person name="Sun J."/>
            <person name="Steenkamp E.T."/>
            <person name="van der Nest M.A."/>
            <person name="van Wyk S."/>
            <person name="Wingfield M.J."/>
            <person name="Xiong C."/>
            <person name="Yue Q."/>
            <person name="Zhang X."/>
        </authorList>
    </citation>
    <scope>NUCLEOTIDE SEQUENCE [LARGE SCALE GENOMIC DNA]</scope>
    <source>
        <strain evidence="1 2">BP5796</strain>
    </source>
</reference>
<organism evidence="1 2">
    <name type="scientific">Coleophoma crateriformis</name>
    <dbReference type="NCBI Taxonomy" id="565419"/>
    <lineage>
        <taxon>Eukaryota</taxon>
        <taxon>Fungi</taxon>
        <taxon>Dikarya</taxon>
        <taxon>Ascomycota</taxon>
        <taxon>Pezizomycotina</taxon>
        <taxon>Leotiomycetes</taxon>
        <taxon>Helotiales</taxon>
        <taxon>Dermateaceae</taxon>
        <taxon>Coleophoma</taxon>
    </lineage>
</organism>
<proteinExistence type="predicted"/>
<dbReference type="EMBL" id="PDLN01000021">
    <property type="protein sequence ID" value="RDW58347.1"/>
    <property type="molecule type" value="Genomic_DNA"/>
</dbReference>
<evidence type="ECO:0000313" key="1">
    <source>
        <dbReference type="EMBL" id="RDW58347.1"/>
    </source>
</evidence>